<dbReference type="OrthoDB" id="2094832at2759"/>
<dbReference type="SUPFAM" id="SSF53335">
    <property type="entry name" value="S-adenosyl-L-methionine-dependent methyltransferases"/>
    <property type="match status" value="1"/>
</dbReference>
<dbReference type="EMBL" id="KE504215">
    <property type="protein sequence ID" value="EPS95095.1"/>
    <property type="molecule type" value="Genomic_DNA"/>
</dbReference>
<reference evidence="5 6" key="1">
    <citation type="journal article" date="2012" name="Science">
        <title>The Paleozoic origin of enzymatic lignin decomposition reconstructed from 31 fungal genomes.</title>
        <authorList>
            <person name="Floudas D."/>
            <person name="Binder M."/>
            <person name="Riley R."/>
            <person name="Barry K."/>
            <person name="Blanchette R.A."/>
            <person name="Henrissat B."/>
            <person name="Martinez A.T."/>
            <person name="Otillar R."/>
            <person name="Spatafora J.W."/>
            <person name="Yadav J.S."/>
            <person name="Aerts A."/>
            <person name="Benoit I."/>
            <person name="Boyd A."/>
            <person name="Carlson A."/>
            <person name="Copeland A."/>
            <person name="Coutinho P.M."/>
            <person name="de Vries R.P."/>
            <person name="Ferreira P."/>
            <person name="Findley K."/>
            <person name="Foster B."/>
            <person name="Gaskell J."/>
            <person name="Glotzer D."/>
            <person name="Gorecki P."/>
            <person name="Heitman J."/>
            <person name="Hesse C."/>
            <person name="Hori C."/>
            <person name="Igarashi K."/>
            <person name="Jurgens J.A."/>
            <person name="Kallen N."/>
            <person name="Kersten P."/>
            <person name="Kohler A."/>
            <person name="Kuees U."/>
            <person name="Kumar T.K.A."/>
            <person name="Kuo A."/>
            <person name="LaButti K."/>
            <person name="Larrondo L.F."/>
            <person name="Lindquist E."/>
            <person name="Ling A."/>
            <person name="Lombard V."/>
            <person name="Lucas S."/>
            <person name="Lundell T."/>
            <person name="Martin R."/>
            <person name="McLaughlin D.J."/>
            <person name="Morgenstern I."/>
            <person name="Morin E."/>
            <person name="Murat C."/>
            <person name="Nagy L.G."/>
            <person name="Nolan M."/>
            <person name="Ohm R.A."/>
            <person name="Patyshakuliyeva A."/>
            <person name="Rokas A."/>
            <person name="Ruiz-Duenas F.J."/>
            <person name="Sabat G."/>
            <person name="Salamov A."/>
            <person name="Samejima M."/>
            <person name="Schmutz J."/>
            <person name="Slot J.C."/>
            <person name="St John F."/>
            <person name="Stenlid J."/>
            <person name="Sun H."/>
            <person name="Sun S."/>
            <person name="Syed K."/>
            <person name="Tsang A."/>
            <person name="Wiebenga A."/>
            <person name="Young D."/>
            <person name="Pisabarro A."/>
            <person name="Eastwood D.C."/>
            <person name="Martin F."/>
            <person name="Cullen D."/>
            <person name="Grigoriev I.V."/>
            <person name="Hibbett D.S."/>
        </authorList>
    </citation>
    <scope>NUCLEOTIDE SEQUENCE</scope>
    <source>
        <strain evidence="6">FP-58527</strain>
    </source>
</reference>
<evidence type="ECO:0000256" key="4">
    <source>
        <dbReference type="ARBA" id="ARBA00038314"/>
    </source>
</evidence>
<keyword evidence="2" id="KW-0808">Transferase</keyword>
<keyword evidence="3" id="KW-0949">S-adenosyl-L-methionine</keyword>
<dbReference type="eggNOG" id="ENOG502SNUY">
    <property type="taxonomic scope" value="Eukaryota"/>
</dbReference>
<dbReference type="AlphaFoldDB" id="S8EZN6"/>
<dbReference type="Proteomes" id="UP000015241">
    <property type="component" value="Unassembled WGS sequence"/>
</dbReference>
<organism evidence="5 6">
    <name type="scientific">Fomitopsis schrenkii</name>
    <name type="common">Brown rot fungus</name>
    <dbReference type="NCBI Taxonomy" id="2126942"/>
    <lineage>
        <taxon>Eukaryota</taxon>
        <taxon>Fungi</taxon>
        <taxon>Dikarya</taxon>
        <taxon>Basidiomycota</taxon>
        <taxon>Agaricomycotina</taxon>
        <taxon>Agaricomycetes</taxon>
        <taxon>Polyporales</taxon>
        <taxon>Fomitopsis</taxon>
    </lineage>
</organism>
<dbReference type="PANTHER" id="PTHR35897:SF1">
    <property type="entry name" value="METHYLTRANSFERASE AUSD"/>
    <property type="match status" value="1"/>
</dbReference>
<comment type="pathway">
    <text evidence="1">Secondary metabolite biosynthesis.</text>
</comment>
<dbReference type="Gene3D" id="3.40.50.150">
    <property type="entry name" value="Vaccinia Virus protein VP39"/>
    <property type="match status" value="1"/>
</dbReference>
<proteinExistence type="inferred from homology"/>
<dbReference type="InterPro" id="IPR029063">
    <property type="entry name" value="SAM-dependent_MTases_sf"/>
</dbReference>
<dbReference type="PANTHER" id="PTHR35897">
    <property type="entry name" value="METHYLTRANSFERASE AUSD"/>
    <property type="match status" value="1"/>
</dbReference>
<dbReference type="HOGENOM" id="CLU_051542_1_0_1"/>
<comment type="similarity">
    <text evidence="4">Belongs to the class I-like SAM-binding methyltransferase superfamily.</text>
</comment>
<gene>
    <name evidence="5" type="ORF">FOMPIDRAFT_1133092</name>
</gene>
<protein>
    <recommendedName>
        <fullName evidence="7">Methyltransferase domain-containing protein</fullName>
    </recommendedName>
</protein>
<name>S8EZN6_FOMSC</name>
<evidence type="ECO:0000256" key="1">
    <source>
        <dbReference type="ARBA" id="ARBA00005179"/>
    </source>
</evidence>
<evidence type="ECO:0000313" key="6">
    <source>
        <dbReference type="Proteomes" id="UP000015241"/>
    </source>
</evidence>
<accession>S8EZN6</accession>
<sequence>LPPLDPSYFYPSKPELAFLRRAISTDDEEIRERIMEVQKDAKYPYPCILGFHHVALMMSENPIYQSVLDSGKAGGTLFLDVGCCMGTDVRKLVYDGYPASSVLGCDVRHDYIDLGYKLYRDEDISQIRFFTSDIFDVLPSFTTATEAGHDTKITSLSQMLGSLTHIYIGAVFHLFDESTQYAIALRLAALLKRVPGAVIFGRHQGLAQEGMIDDPLGRARFDHSEHSWPLMWKRVFTEAEGAEFAENRVKVEARLSDTIWQRVIGEKRRGSMLVWSVYVV</sequence>
<feature type="non-terminal residue" evidence="5">
    <location>
        <position position="1"/>
    </location>
</feature>
<evidence type="ECO:0000256" key="2">
    <source>
        <dbReference type="ARBA" id="ARBA00022679"/>
    </source>
</evidence>
<dbReference type="InParanoid" id="S8EZN6"/>
<evidence type="ECO:0000256" key="3">
    <source>
        <dbReference type="ARBA" id="ARBA00022691"/>
    </source>
</evidence>
<evidence type="ECO:0000313" key="5">
    <source>
        <dbReference type="EMBL" id="EPS95095.1"/>
    </source>
</evidence>
<dbReference type="GO" id="GO:0016740">
    <property type="term" value="F:transferase activity"/>
    <property type="evidence" value="ECO:0007669"/>
    <property type="project" value="UniProtKB-KW"/>
</dbReference>
<dbReference type="InterPro" id="IPR051654">
    <property type="entry name" value="Meroterpenoid_MTases"/>
</dbReference>
<dbReference type="STRING" id="743788.S8EZN6"/>
<keyword evidence="6" id="KW-1185">Reference proteome</keyword>
<evidence type="ECO:0008006" key="7">
    <source>
        <dbReference type="Google" id="ProtNLM"/>
    </source>
</evidence>